<organism evidence="3 4">
    <name type="scientific">Pseudobythopirellula maris</name>
    <dbReference type="NCBI Taxonomy" id="2527991"/>
    <lineage>
        <taxon>Bacteria</taxon>
        <taxon>Pseudomonadati</taxon>
        <taxon>Planctomycetota</taxon>
        <taxon>Planctomycetia</taxon>
        <taxon>Pirellulales</taxon>
        <taxon>Lacipirellulaceae</taxon>
        <taxon>Pseudobythopirellula</taxon>
    </lineage>
</organism>
<dbReference type="OrthoDB" id="3729294at2"/>
<dbReference type="EMBL" id="SJPQ01000003">
    <property type="protein sequence ID" value="TWT87564.1"/>
    <property type="molecule type" value="Genomic_DNA"/>
</dbReference>
<evidence type="ECO:0000313" key="3">
    <source>
        <dbReference type="EMBL" id="TWT87564.1"/>
    </source>
</evidence>
<keyword evidence="2" id="KW-0732">Signal</keyword>
<dbReference type="Proteomes" id="UP000315440">
    <property type="component" value="Unassembled WGS sequence"/>
</dbReference>
<comment type="caution">
    <text evidence="3">The sequence shown here is derived from an EMBL/GenBank/DDBJ whole genome shotgun (WGS) entry which is preliminary data.</text>
</comment>
<dbReference type="RefSeq" id="WP_146401811.1">
    <property type="nucleotide sequence ID" value="NZ_SJPQ01000003.1"/>
</dbReference>
<evidence type="ECO:0000256" key="1">
    <source>
        <dbReference type="SAM" id="MobiDB-lite"/>
    </source>
</evidence>
<evidence type="ECO:0008006" key="5">
    <source>
        <dbReference type="Google" id="ProtNLM"/>
    </source>
</evidence>
<feature type="chain" id="PRO_5023095574" description="Nickel uptake substrate-specific transmembrane region" evidence="2">
    <location>
        <begin position="20"/>
        <end position="196"/>
    </location>
</feature>
<feature type="signal peptide" evidence="2">
    <location>
        <begin position="1"/>
        <end position="19"/>
    </location>
</feature>
<evidence type="ECO:0000256" key="2">
    <source>
        <dbReference type="SAM" id="SignalP"/>
    </source>
</evidence>
<name>A0A5C5ZJK4_9BACT</name>
<sequence length="196" mass="20029" precursor="true">MKSAKTIAAVLLIAGLAPAAQGQEPPTAPRPLSASVESSAADAMSAKPAKPAHVAMTSDGLFRGRLVAAEGKPIGGAEVRLTAANGETALARTNRNGQFAFRGAKGVCVVESSYASRTCHVWTADAAPPSVEKQLALVEAPLVVRGQHAAPFHANPMVRKSKQMMAKPGVAATVLGLGIAAPVIIHNVNQDDDPSS</sequence>
<feature type="region of interest" description="Disordered" evidence="1">
    <location>
        <begin position="20"/>
        <end position="50"/>
    </location>
</feature>
<dbReference type="AlphaFoldDB" id="A0A5C5ZJK4"/>
<dbReference type="InterPro" id="IPR008969">
    <property type="entry name" value="CarboxyPept-like_regulatory"/>
</dbReference>
<gene>
    <name evidence="3" type="ORF">Mal64_31060</name>
</gene>
<keyword evidence="4" id="KW-1185">Reference proteome</keyword>
<evidence type="ECO:0000313" key="4">
    <source>
        <dbReference type="Proteomes" id="UP000315440"/>
    </source>
</evidence>
<accession>A0A5C5ZJK4</accession>
<dbReference type="SUPFAM" id="SSF49464">
    <property type="entry name" value="Carboxypeptidase regulatory domain-like"/>
    <property type="match status" value="1"/>
</dbReference>
<proteinExistence type="predicted"/>
<protein>
    <recommendedName>
        <fullName evidence="5">Nickel uptake substrate-specific transmembrane region</fullName>
    </recommendedName>
</protein>
<reference evidence="3 4" key="1">
    <citation type="submission" date="2019-02" db="EMBL/GenBank/DDBJ databases">
        <title>Deep-cultivation of Planctomycetes and their phenomic and genomic characterization uncovers novel biology.</title>
        <authorList>
            <person name="Wiegand S."/>
            <person name="Jogler M."/>
            <person name="Boedeker C."/>
            <person name="Pinto D."/>
            <person name="Vollmers J."/>
            <person name="Rivas-Marin E."/>
            <person name="Kohn T."/>
            <person name="Peeters S.H."/>
            <person name="Heuer A."/>
            <person name="Rast P."/>
            <person name="Oberbeckmann S."/>
            <person name="Bunk B."/>
            <person name="Jeske O."/>
            <person name="Meyerdierks A."/>
            <person name="Storesund J.E."/>
            <person name="Kallscheuer N."/>
            <person name="Luecker S."/>
            <person name="Lage O.M."/>
            <person name="Pohl T."/>
            <person name="Merkel B.J."/>
            <person name="Hornburger P."/>
            <person name="Mueller R.-W."/>
            <person name="Bruemmer F."/>
            <person name="Labrenz M."/>
            <person name="Spormann A.M."/>
            <person name="Op Den Camp H."/>
            <person name="Overmann J."/>
            <person name="Amann R."/>
            <person name="Jetten M.S.M."/>
            <person name="Mascher T."/>
            <person name="Medema M.H."/>
            <person name="Devos D.P."/>
            <person name="Kaster A.-K."/>
            <person name="Ovreas L."/>
            <person name="Rohde M."/>
            <person name="Galperin M.Y."/>
            <person name="Jogler C."/>
        </authorList>
    </citation>
    <scope>NUCLEOTIDE SEQUENCE [LARGE SCALE GENOMIC DNA]</scope>
    <source>
        <strain evidence="3 4">Mal64</strain>
    </source>
</reference>